<feature type="transmembrane region" description="Helical" evidence="11">
    <location>
        <begin position="12"/>
        <end position="33"/>
    </location>
</feature>
<dbReference type="PANTHER" id="PTHR21708:SF45">
    <property type="entry name" value="2-DEHYDROPANTOATE 2-REDUCTASE"/>
    <property type="match status" value="1"/>
</dbReference>
<sequence length="354" mass="38331">MNSQGKASRISYFNYGAIMKIAIVGAGAIGGYVGAKLSLAGEDVTFMVRGANLEAIRRNGMKLIMEDGSEHVAGQVNASDDYRQAGRQDLVILALKAHQLEAVSHELHHLLGPETAIVTMQNGIPYWYFYKTGGTLEGSRLSMVDPSGAIGEKIPPSRVIGCVVYPASELVAPGVVRHFEGERFPLGELDGSHSERVLRISASFTKAGFKAPVLDDIRSEIWLKLWGNLSFNPISALTHATLVDICQFSLTRTLAAALMTEAQTIAHKLGISFRVPLDKRIAGAEKIGKHKTSMLKDVEAGRALEIDALVGSVIELGRLTATPTPQLDTVYALVKLLGKTFEEERGQLQLRRVA</sequence>
<evidence type="ECO:0000256" key="5">
    <source>
        <dbReference type="ARBA" id="ARBA00019465"/>
    </source>
</evidence>
<dbReference type="AlphaFoldDB" id="A0A0A1FBB0"/>
<dbReference type="SUPFAM" id="SSF51735">
    <property type="entry name" value="NAD(P)-binding Rossmann-fold domains"/>
    <property type="match status" value="1"/>
</dbReference>
<evidence type="ECO:0000256" key="8">
    <source>
        <dbReference type="ARBA" id="ARBA00023002"/>
    </source>
</evidence>
<gene>
    <name evidence="14" type="ORF">LT85_2628</name>
</gene>
<name>A0A0A1FBB0_9BURK</name>
<comment type="similarity">
    <text evidence="3">Belongs to the ketopantoate reductase family.</text>
</comment>
<evidence type="ECO:0000256" key="1">
    <source>
        <dbReference type="ARBA" id="ARBA00002919"/>
    </source>
</evidence>
<evidence type="ECO:0000256" key="10">
    <source>
        <dbReference type="ARBA" id="ARBA00048793"/>
    </source>
</evidence>
<dbReference type="PANTHER" id="PTHR21708">
    <property type="entry name" value="PROBABLE 2-DEHYDROPANTOATE 2-REDUCTASE"/>
    <property type="match status" value="1"/>
</dbReference>
<dbReference type="InterPro" id="IPR036291">
    <property type="entry name" value="NAD(P)-bd_dom_sf"/>
</dbReference>
<dbReference type="EC" id="1.1.1.169" evidence="4"/>
<proteinExistence type="inferred from homology"/>
<dbReference type="HOGENOM" id="CLU_031468_6_1_4"/>
<dbReference type="InterPro" id="IPR013328">
    <property type="entry name" value="6PGD_dom2"/>
</dbReference>
<evidence type="ECO:0000313" key="14">
    <source>
        <dbReference type="EMBL" id="AIY41786.1"/>
    </source>
</evidence>
<feature type="domain" description="Ketopantoate reductase C-terminal" evidence="13">
    <location>
        <begin position="216"/>
        <end position="336"/>
    </location>
</feature>
<keyword evidence="6" id="KW-0566">Pantothenate biosynthesis</keyword>
<reference evidence="15" key="1">
    <citation type="journal article" date="2014" name="Soil Biol. Biochem.">
        <title>Structure and function of bacterial communities in ageing soils: Insights from the Mendocino ecological staircase.</title>
        <authorList>
            <person name="Uroz S."/>
            <person name="Tech J.J."/>
            <person name="Sawaya N.A."/>
            <person name="Frey-Klett P."/>
            <person name="Leveau J.H.J."/>
        </authorList>
    </citation>
    <scope>NUCLEOTIDE SEQUENCE [LARGE SCALE GENOMIC DNA]</scope>
    <source>
        <strain evidence="15">Cal35</strain>
    </source>
</reference>
<dbReference type="Pfam" id="PF02558">
    <property type="entry name" value="ApbA"/>
    <property type="match status" value="1"/>
</dbReference>
<dbReference type="InterPro" id="IPR013332">
    <property type="entry name" value="KPR_N"/>
</dbReference>
<evidence type="ECO:0000259" key="12">
    <source>
        <dbReference type="Pfam" id="PF02558"/>
    </source>
</evidence>
<evidence type="ECO:0000256" key="6">
    <source>
        <dbReference type="ARBA" id="ARBA00022655"/>
    </source>
</evidence>
<dbReference type="InterPro" id="IPR051402">
    <property type="entry name" value="KPR-Related"/>
</dbReference>
<accession>A0A0A1FBB0</accession>
<organism evidence="14 15">
    <name type="scientific">Collimonas arenae</name>
    <dbReference type="NCBI Taxonomy" id="279058"/>
    <lineage>
        <taxon>Bacteria</taxon>
        <taxon>Pseudomonadati</taxon>
        <taxon>Pseudomonadota</taxon>
        <taxon>Betaproteobacteria</taxon>
        <taxon>Burkholderiales</taxon>
        <taxon>Oxalobacteraceae</taxon>
        <taxon>Collimonas</taxon>
    </lineage>
</organism>
<evidence type="ECO:0000256" key="3">
    <source>
        <dbReference type="ARBA" id="ARBA00007870"/>
    </source>
</evidence>
<dbReference type="STRING" id="279058.LT85_2628"/>
<dbReference type="UniPathway" id="UPA00028">
    <property type="reaction ID" value="UER00004"/>
</dbReference>
<evidence type="ECO:0000313" key="15">
    <source>
        <dbReference type="Proteomes" id="UP000030302"/>
    </source>
</evidence>
<comment type="function">
    <text evidence="1">Catalyzes the NADPH-dependent reduction of ketopantoate into pantoic acid.</text>
</comment>
<comment type="pathway">
    <text evidence="2">Cofactor biosynthesis; (R)-pantothenate biosynthesis; (R)-pantoate from 3-methyl-2-oxobutanoate: step 2/2.</text>
</comment>
<evidence type="ECO:0000256" key="2">
    <source>
        <dbReference type="ARBA" id="ARBA00004994"/>
    </source>
</evidence>
<dbReference type="KEGG" id="care:LT85_2628"/>
<keyword evidence="8 14" id="KW-0560">Oxidoreductase</keyword>
<dbReference type="NCBIfam" id="NF005089">
    <property type="entry name" value="PRK06522.1-4"/>
    <property type="match status" value="1"/>
</dbReference>
<keyword evidence="15" id="KW-1185">Reference proteome</keyword>
<dbReference type="EMBL" id="CP009962">
    <property type="protein sequence ID" value="AIY41786.1"/>
    <property type="molecule type" value="Genomic_DNA"/>
</dbReference>
<keyword evidence="11" id="KW-0472">Membrane</keyword>
<comment type="catalytic activity">
    <reaction evidence="10">
        <text>(R)-pantoate + NADP(+) = 2-dehydropantoate + NADPH + H(+)</text>
        <dbReference type="Rhea" id="RHEA:16233"/>
        <dbReference type="ChEBI" id="CHEBI:11561"/>
        <dbReference type="ChEBI" id="CHEBI:15378"/>
        <dbReference type="ChEBI" id="CHEBI:15980"/>
        <dbReference type="ChEBI" id="CHEBI:57783"/>
        <dbReference type="ChEBI" id="CHEBI:58349"/>
        <dbReference type="EC" id="1.1.1.169"/>
    </reaction>
</comment>
<protein>
    <recommendedName>
        <fullName evidence="5">2-dehydropantoate 2-reductase</fullName>
        <ecNumber evidence="4">1.1.1.169</ecNumber>
    </recommendedName>
    <alternativeName>
        <fullName evidence="9">Ketopantoate reductase</fullName>
    </alternativeName>
</protein>
<dbReference type="Pfam" id="PF08546">
    <property type="entry name" value="ApbA_C"/>
    <property type="match status" value="1"/>
</dbReference>
<keyword evidence="7" id="KW-0521">NADP</keyword>
<dbReference type="Gene3D" id="3.40.50.720">
    <property type="entry name" value="NAD(P)-binding Rossmann-like Domain"/>
    <property type="match status" value="1"/>
</dbReference>
<dbReference type="GO" id="GO:0008677">
    <property type="term" value="F:2-dehydropantoate 2-reductase activity"/>
    <property type="evidence" value="ECO:0007669"/>
    <property type="project" value="UniProtKB-EC"/>
</dbReference>
<dbReference type="InterPro" id="IPR008927">
    <property type="entry name" value="6-PGluconate_DH-like_C_sf"/>
</dbReference>
<dbReference type="FunFam" id="3.40.50.720:FF:000307">
    <property type="entry name" value="2-dehydropantoate 2-reductase"/>
    <property type="match status" value="1"/>
</dbReference>
<keyword evidence="11" id="KW-0812">Transmembrane</keyword>
<evidence type="ECO:0000256" key="7">
    <source>
        <dbReference type="ARBA" id="ARBA00022857"/>
    </source>
</evidence>
<dbReference type="FunFam" id="1.10.1040.10:FF:000017">
    <property type="entry name" value="2-dehydropantoate 2-reductase"/>
    <property type="match status" value="1"/>
</dbReference>
<dbReference type="Proteomes" id="UP000030302">
    <property type="component" value="Chromosome"/>
</dbReference>
<feature type="domain" description="Ketopantoate reductase N-terminal" evidence="12">
    <location>
        <begin position="21"/>
        <end position="190"/>
    </location>
</feature>
<evidence type="ECO:0000256" key="9">
    <source>
        <dbReference type="ARBA" id="ARBA00032024"/>
    </source>
</evidence>
<evidence type="ECO:0000256" key="4">
    <source>
        <dbReference type="ARBA" id="ARBA00013014"/>
    </source>
</evidence>
<evidence type="ECO:0000256" key="11">
    <source>
        <dbReference type="SAM" id="Phobius"/>
    </source>
</evidence>
<dbReference type="InterPro" id="IPR013752">
    <property type="entry name" value="KPA_reductase"/>
</dbReference>
<dbReference type="Gene3D" id="1.10.1040.10">
    <property type="entry name" value="N-(1-d-carboxylethyl)-l-norvaline Dehydrogenase, domain 2"/>
    <property type="match status" value="1"/>
</dbReference>
<dbReference type="SUPFAM" id="SSF48179">
    <property type="entry name" value="6-phosphogluconate dehydrogenase C-terminal domain-like"/>
    <property type="match status" value="1"/>
</dbReference>
<dbReference type="GO" id="GO:0005737">
    <property type="term" value="C:cytoplasm"/>
    <property type="evidence" value="ECO:0007669"/>
    <property type="project" value="TreeGrafter"/>
</dbReference>
<keyword evidence="11" id="KW-1133">Transmembrane helix</keyword>
<evidence type="ECO:0000259" key="13">
    <source>
        <dbReference type="Pfam" id="PF08546"/>
    </source>
</evidence>
<dbReference type="GO" id="GO:0015940">
    <property type="term" value="P:pantothenate biosynthetic process"/>
    <property type="evidence" value="ECO:0007669"/>
    <property type="project" value="UniProtKB-UniPathway"/>
</dbReference>